<dbReference type="Pfam" id="PF13173">
    <property type="entry name" value="AAA_14"/>
    <property type="match status" value="1"/>
</dbReference>
<protein>
    <recommendedName>
        <fullName evidence="1">AAA+ ATPase domain-containing protein</fullName>
    </recommendedName>
</protein>
<accession>A0A7G9ZCQ8</accession>
<dbReference type="PANTHER" id="PTHR33295:SF18">
    <property type="entry name" value="AAA+ ATPASE DOMAIN-CONTAINING PROTEIN"/>
    <property type="match status" value="1"/>
</dbReference>
<evidence type="ECO:0000313" key="2">
    <source>
        <dbReference type="EMBL" id="QNO58042.1"/>
    </source>
</evidence>
<dbReference type="InterPro" id="IPR003593">
    <property type="entry name" value="AAA+_ATPase"/>
</dbReference>
<dbReference type="AlphaFoldDB" id="A0A7G9ZCQ8"/>
<dbReference type="InterPro" id="IPR041682">
    <property type="entry name" value="AAA_14"/>
</dbReference>
<feature type="domain" description="AAA+ ATPase" evidence="1">
    <location>
        <begin position="29"/>
        <end position="165"/>
    </location>
</feature>
<name>A0A7G9ZCQ8_9EURY</name>
<organism evidence="2">
    <name type="scientific">Candidatus Methanophaga sp. ANME-1 ERB7</name>
    <dbReference type="NCBI Taxonomy" id="2759913"/>
    <lineage>
        <taxon>Archaea</taxon>
        <taxon>Methanobacteriati</taxon>
        <taxon>Methanobacteriota</taxon>
        <taxon>Stenosarchaea group</taxon>
        <taxon>Methanomicrobia</taxon>
        <taxon>Candidatus Methanophagales</taxon>
        <taxon>Candidatus Methanophagaceae</taxon>
        <taxon>Candidatus Methanophaga</taxon>
    </lineage>
</organism>
<dbReference type="SMART" id="SM00382">
    <property type="entry name" value="AAA"/>
    <property type="match status" value="1"/>
</dbReference>
<reference evidence="2" key="1">
    <citation type="submission" date="2020-06" db="EMBL/GenBank/DDBJ databases">
        <title>Unique genomic features of the anaerobic methanotrophic archaea.</title>
        <authorList>
            <person name="Chadwick G.L."/>
            <person name="Skennerton C.T."/>
            <person name="Laso-Perez R."/>
            <person name="Leu A.O."/>
            <person name="Speth D.R."/>
            <person name="Yu H."/>
            <person name="Morgan-Lang C."/>
            <person name="Hatzenpichler R."/>
            <person name="Goudeau D."/>
            <person name="Malmstrom R."/>
            <person name="Brazelton W.J."/>
            <person name="Woyke T."/>
            <person name="Hallam S.J."/>
            <person name="Tyson G.W."/>
            <person name="Wegener G."/>
            <person name="Boetius A."/>
            <person name="Orphan V."/>
        </authorList>
    </citation>
    <scope>NUCLEOTIDE SEQUENCE</scope>
</reference>
<dbReference type="PANTHER" id="PTHR33295">
    <property type="entry name" value="ATPASE"/>
    <property type="match status" value="1"/>
</dbReference>
<gene>
    <name evidence="2" type="ORF">BLAHKPKO_00006</name>
</gene>
<dbReference type="Gene3D" id="3.40.50.300">
    <property type="entry name" value="P-loop containing nucleotide triphosphate hydrolases"/>
    <property type="match status" value="1"/>
</dbReference>
<dbReference type="InterPro" id="IPR027417">
    <property type="entry name" value="P-loop_NTPase"/>
</dbReference>
<sequence length="511" mass="59176">MDEGLYKHPKIYYYLEKEFFEPLFSNDRAWGVLIIRGPRRIGKTSTLKYLIKDYIQRGYNSKSFIYLALDSDELFRDFDKRRYLRELVDEIIRKFKKPNEPLIIILDEVTFYKGWARAIKNLIDSGSIGPGIALIATGSYSLDLSSAKRELAGRFGPLGERLRGEQFFYPRRFIEMTEAILGSKFQNFLGRRRWSSGRRMGLMEYLAGFQTDRDNMRYNYKNILNKTSQAHYDDLHNLFENIYLYSGGYPRGIYEAIKSQKTGEINIPFARYSDDIFNLLVTDSKKFELSEDMIKQILSTVNLPSMRLSSSYGTLTQNLRKNETEKYISYLEASGLFSFLPNISSPTQIDLGSASVTPRKDRLKLIVNDPAAFISIFLCSRGATTFDQVKILLLDGGVREHLFEAVVVSHLRYMPRIRIAPENMGYIITEDEEELADGFAWYLDRSNRLVLLAVEAKYTQKDVGIGEIRRKARILKEDFQVKRLIVVTNHKTLVIEDDYAIIPAEIFLLLL</sequence>
<proteinExistence type="predicted"/>
<evidence type="ECO:0000259" key="1">
    <source>
        <dbReference type="SMART" id="SM00382"/>
    </source>
</evidence>
<dbReference type="SUPFAM" id="SSF52540">
    <property type="entry name" value="P-loop containing nucleoside triphosphate hydrolases"/>
    <property type="match status" value="1"/>
</dbReference>
<dbReference type="EMBL" id="MT631712">
    <property type="protein sequence ID" value="QNO58042.1"/>
    <property type="molecule type" value="Genomic_DNA"/>
</dbReference>